<gene>
    <name evidence="2" type="ORF">MRATA1EN1_LOCUS31712</name>
</gene>
<dbReference type="Proteomes" id="UP001176941">
    <property type="component" value="Unassembled WGS sequence"/>
</dbReference>
<feature type="region of interest" description="Disordered" evidence="1">
    <location>
        <begin position="626"/>
        <end position="645"/>
    </location>
</feature>
<feature type="compositionally biased region" description="Low complexity" evidence="1">
    <location>
        <begin position="509"/>
        <end position="521"/>
    </location>
</feature>
<evidence type="ECO:0000313" key="2">
    <source>
        <dbReference type="EMBL" id="CAI9150094.1"/>
    </source>
</evidence>
<organism evidence="2 3">
    <name type="scientific">Rangifer tarandus platyrhynchus</name>
    <name type="common">Svalbard reindeer</name>
    <dbReference type="NCBI Taxonomy" id="3082113"/>
    <lineage>
        <taxon>Eukaryota</taxon>
        <taxon>Metazoa</taxon>
        <taxon>Chordata</taxon>
        <taxon>Craniata</taxon>
        <taxon>Vertebrata</taxon>
        <taxon>Euteleostomi</taxon>
        <taxon>Mammalia</taxon>
        <taxon>Eutheria</taxon>
        <taxon>Laurasiatheria</taxon>
        <taxon>Artiodactyla</taxon>
        <taxon>Ruminantia</taxon>
        <taxon>Pecora</taxon>
        <taxon>Cervidae</taxon>
        <taxon>Odocoileinae</taxon>
        <taxon>Rangifer</taxon>
    </lineage>
</organism>
<feature type="compositionally biased region" description="Gly residues" evidence="1">
    <location>
        <begin position="356"/>
        <end position="368"/>
    </location>
</feature>
<evidence type="ECO:0008006" key="4">
    <source>
        <dbReference type="Google" id="ProtNLM"/>
    </source>
</evidence>
<dbReference type="EMBL" id="CATKSN020000645">
    <property type="protein sequence ID" value="CAI9150094.1"/>
    <property type="molecule type" value="Genomic_DNA"/>
</dbReference>
<feature type="compositionally biased region" description="Basic residues" evidence="1">
    <location>
        <begin position="496"/>
        <end position="508"/>
    </location>
</feature>
<protein>
    <recommendedName>
        <fullName evidence="4">Basic proline-rich protein-like</fullName>
    </recommendedName>
</protein>
<keyword evidence="3" id="KW-1185">Reference proteome</keyword>
<sequence length="746" mass="77735">MTVSLGLAGAALLHPGPCRRGRLRAEHLVGRCTADAPSAPALDLASCSASQPLASATLAFMVDTPTSELAAAGDSAQTLRSCLPQILVPNIVPDPGEKGRGHSVFEREPCRTGCDLGPSPRLPEQEFPRLSRREGAERPPTPQCPPRGRSAACRDMPKVTPGPSPDPRPRRRVLGWGPARGGSGAPRALTPGPAMRRGRGGFGGRPPFVRAPAARLLEGKRHFLFLLDASLPFLFLAWRSPGPPLLPCRRGGGRSQTCGGDMRPANPETAAAAPEAPARPRPRSPRRSPGPPGTCPGLRGLRRRRRPGRPAGPRAPCEPTCSRGGRGVRGARVMAAGRGRDAIRAAPGVLRFGVGAPRGWGNRRGAGTGRPEDAPRVGCGGRTRGVHAAGPPPGSTQLRGARGGARRKGVPGVTAPRRTPSESQPSRPPVSGLAPPPRGGAGAKWAGKEDGLPCGAGGRAALAHGRTGPRRSLPGIAPSPSSPLPCISGSFALPARRSRRRRRRRLARRGSATGAGAEGFPVRPPPPPLPRSGSGAPPSAAEEPPPRLEEGGGTGLRESAWRLARRVSGLFFSPFLRFSHTPGSFAPRPHVGGEAGAVGPARGFLIPPTTVAGGPPRRPPLALRRHLRGRPGPPLPPSTRVSPRVLAAPSRAQPCLRPWPLAPGAAPPASVVAPDPERPRPSFPAAAFPPGAGPRIHTPFSLGLHLPRPDTRPSWSAALNLVSRPLPPVPRYRQIQVLRGPQLLSI</sequence>
<feature type="compositionally biased region" description="Low complexity" evidence="1">
    <location>
        <begin position="531"/>
        <end position="542"/>
    </location>
</feature>
<feature type="region of interest" description="Disordered" evidence="1">
    <location>
        <begin position="355"/>
        <end position="554"/>
    </location>
</feature>
<feature type="compositionally biased region" description="Basic and acidic residues" evidence="1">
    <location>
        <begin position="95"/>
        <end position="110"/>
    </location>
</feature>
<feature type="compositionally biased region" description="Low complexity" evidence="1">
    <location>
        <begin position="263"/>
        <end position="276"/>
    </location>
</feature>
<accession>A0ABN8XL15</accession>
<name>A0ABN8XL15_RANTA</name>
<comment type="caution">
    <text evidence="2">The sequence shown here is derived from an EMBL/GenBank/DDBJ whole genome shotgun (WGS) entry which is preliminary data.</text>
</comment>
<feature type="compositionally biased region" description="Basic and acidic residues" evidence="1">
    <location>
        <begin position="123"/>
        <end position="137"/>
    </location>
</feature>
<evidence type="ECO:0000256" key="1">
    <source>
        <dbReference type="SAM" id="MobiDB-lite"/>
    </source>
</evidence>
<feature type="region of interest" description="Disordered" evidence="1">
    <location>
        <begin position="244"/>
        <end position="329"/>
    </location>
</feature>
<feature type="region of interest" description="Disordered" evidence="1">
    <location>
        <begin position="93"/>
        <end position="203"/>
    </location>
</feature>
<evidence type="ECO:0000313" key="3">
    <source>
        <dbReference type="Proteomes" id="UP001176941"/>
    </source>
</evidence>
<proteinExistence type="predicted"/>
<feature type="compositionally biased region" description="Low complexity" evidence="1">
    <location>
        <begin position="185"/>
        <end position="195"/>
    </location>
</feature>
<reference evidence="2" key="1">
    <citation type="submission" date="2023-04" db="EMBL/GenBank/DDBJ databases">
        <authorList>
            <consortium name="ELIXIR-Norway"/>
        </authorList>
    </citation>
    <scope>NUCLEOTIDE SEQUENCE [LARGE SCALE GENOMIC DNA]</scope>
</reference>